<gene>
    <name evidence="5" type="ORF">B0H17DRAFT_1216858</name>
</gene>
<organism evidence="5 6">
    <name type="scientific">Mycena rosella</name>
    <name type="common">Pink bonnet</name>
    <name type="synonym">Agaricus rosellus</name>
    <dbReference type="NCBI Taxonomy" id="1033263"/>
    <lineage>
        <taxon>Eukaryota</taxon>
        <taxon>Fungi</taxon>
        <taxon>Dikarya</taxon>
        <taxon>Basidiomycota</taxon>
        <taxon>Agaricomycotina</taxon>
        <taxon>Agaricomycetes</taxon>
        <taxon>Agaricomycetidae</taxon>
        <taxon>Agaricales</taxon>
        <taxon>Marasmiineae</taxon>
        <taxon>Mycenaceae</taxon>
        <taxon>Mycena</taxon>
    </lineage>
</organism>
<evidence type="ECO:0000313" key="6">
    <source>
        <dbReference type="Proteomes" id="UP001221757"/>
    </source>
</evidence>
<reference evidence="5" key="1">
    <citation type="submission" date="2023-03" db="EMBL/GenBank/DDBJ databases">
        <title>Massive genome expansion in bonnet fungi (Mycena s.s.) driven by repeated elements and novel gene families across ecological guilds.</title>
        <authorList>
            <consortium name="Lawrence Berkeley National Laboratory"/>
            <person name="Harder C.B."/>
            <person name="Miyauchi S."/>
            <person name="Viragh M."/>
            <person name="Kuo A."/>
            <person name="Thoen E."/>
            <person name="Andreopoulos B."/>
            <person name="Lu D."/>
            <person name="Skrede I."/>
            <person name="Drula E."/>
            <person name="Henrissat B."/>
            <person name="Morin E."/>
            <person name="Kohler A."/>
            <person name="Barry K."/>
            <person name="LaButti K."/>
            <person name="Morin E."/>
            <person name="Salamov A."/>
            <person name="Lipzen A."/>
            <person name="Mereny Z."/>
            <person name="Hegedus B."/>
            <person name="Baldrian P."/>
            <person name="Stursova M."/>
            <person name="Weitz H."/>
            <person name="Taylor A."/>
            <person name="Grigoriev I.V."/>
            <person name="Nagy L.G."/>
            <person name="Martin F."/>
            <person name="Kauserud H."/>
        </authorList>
    </citation>
    <scope>NUCLEOTIDE SEQUENCE</scope>
    <source>
        <strain evidence="5">CBHHK067</strain>
    </source>
</reference>
<dbReference type="EMBL" id="JARKIE010000443">
    <property type="protein sequence ID" value="KAJ7638107.1"/>
    <property type="molecule type" value="Genomic_DNA"/>
</dbReference>
<dbReference type="Gene3D" id="1.20.1560.10">
    <property type="entry name" value="ABC transporter type 1, transmembrane domain"/>
    <property type="match status" value="1"/>
</dbReference>
<evidence type="ECO:0000256" key="3">
    <source>
        <dbReference type="ARBA" id="ARBA00023136"/>
    </source>
</evidence>
<evidence type="ECO:0000256" key="4">
    <source>
        <dbReference type="SAM" id="Phobius"/>
    </source>
</evidence>
<keyword evidence="1 4" id="KW-0812">Transmembrane</keyword>
<name>A0AAD7C3I6_MYCRO</name>
<feature type="transmembrane region" description="Helical" evidence="4">
    <location>
        <begin position="12"/>
        <end position="30"/>
    </location>
</feature>
<accession>A0AAD7C3I6</accession>
<evidence type="ECO:0000256" key="2">
    <source>
        <dbReference type="ARBA" id="ARBA00022989"/>
    </source>
</evidence>
<proteinExistence type="predicted"/>
<dbReference type="GO" id="GO:0005524">
    <property type="term" value="F:ATP binding"/>
    <property type="evidence" value="ECO:0007669"/>
    <property type="project" value="InterPro"/>
</dbReference>
<dbReference type="AlphaFoldDB" id="A0AAD7C3I6"/>
<keyword evidence="6" id="KW-1185">Reference proteome</keyword>
<keyword evidence="3 4" id="KW-0472">Membrane</keyword>
<sequence>MLSFTFILGQIPMTNLSSILTAMMALLAVLNKNISAPLAGFALAFSNTIIFDLLLLVRELVSLEQAMVGLERVKEYSDLSQEPPDFIEPRPELDR</sequence>
<feature type="transmembrane region" description="Helical" evidence="4">
    <location>
        <begin position="36"/>
        <end position="57"/>
    </location>
</feature>
<dbReference type="InterPro" id="IPR036640">
    <property type="entry name" value="ABC1_TM_sf"/>
</dbReference>
<dbReference type="GO" id="GO:0016020">
    <property type="term" value="C:membrane"/>
    <property type="evidence" value="ECO:0007669"/>
    <property type="project" value="InterPro"/>
</dbReference>
<dbReference type="SUPFAM" id="SSF90123">
    <property type="entry name" value="ABC transporter transmembrane region"/>
    <property type="match status" value="1"/>
</dbReference>
<evidence type="ECO:0000313" key="5">
    <source>
        <dbReference type="EMBL" id="KAJ7638107.1"/>
    </source>
</evidence>
<protein>
    <submittedName>
        <fullName evidence="5">Uncharacterized protein</fullName>
    </submittedName>
</protein>
<dbReference type="Proteomes" id="UP001221757">
    <property type="component" value="Unassembled WGS sequence"/>
</dbReference>
<comment type="caution">
    <text evidence="5">The sequence shown here is derived from an EMBL/GenBank/DDBJ whole genome shotgun (WGS) entry which is preliminary data.</text>
</comment>
<keyword evidence="2 4" id="KW-1133">Transmembrane helix</keyword>
<evidence type="ECO:0000256" key="1">
    <source>
        <dbReference type="ARBA" id="ARBA00022692"/>
    </source>
</evidence>